<dbReference type="AlphaFoldDB" id="A0A1C7LXP9"/>
<keyword evidence="1" id="KW-1133">Transmembrane helix</keyword>
<organism evidence="2 3">
    <name type="scientific">Grifola frondosa</name>
    <name type="common">Maitake</name>
    <name type="synonym">Polyporus frondosus</name>
    <dbReference type="NCBI Taxonomy" id="5627"/>
    <lineage>
        <taxon>Eukaryota</taxon>
        <taxon>Fungi</taxon>
        <taxon>Dikarya</taxon>
        <taxon>Basidiomycota</taxon>
        <taxon>Agaricomycotina</taxon>
        <taxon>Agaricomycetes</taxon>
        <taxon>Polyporales</taxon>
        <taxon>Grifolaceae</taxon>
        <taxon>Grifola</taxon>
    </lineage>
</organism>
<protein>
    <submittedName>
        <fullName evidence="2">Uncharacterized protein</fullName>
    </submittedName>
</protein>
<keyword evidence="3" id="KW-1185">Reference proteome</keyword>
<dbReference type="OMA" id="TIPRYDC"/>
<comment type="caution">
    <text evidence="2">The sequence shown here is derived from an EMBL/GenBank/DDBJ whole genome shotgun (WGS) entry which is preliminary data.</text>
</comment>
<keyword evidence="1" id="KW-0472">Membrane</keyword>
<gene>
    <name evidence="2" type="ORF">A0H81_10647</name>
</gene>
<dbReference type="EMBL" id="LUGG01000017">
    <property type="protein sequence ID" value="OBZ69451.1"/>
    <property type="molecule type" value="Genomic_DNA"/>
</dbReference>
<reference evidence="2 3" key="1">
    <citation type="submission" date="2016-03" db="EMBL/GenBank/DDBJ databases">
        <title>Whole genome sequencing of Grifola frondosa 9006-11.</title>
        <authorList>
            <person name="Min B."/>
            <person name="Park H."/>
            <person name="Kim J.-G."/>
            <person name="Cho H."/>
            <person name="Oh Y.-L."/>
            <person name="Kong W.-S."/>
            <person name="Choi I.-G."/>
        </authorList>
    </citation>
    <scope>NUCLEOTIDE SEQUENCE [LARGE SCALE GENOMIC DNA]</scope>
    <source>
        <strain evidence="2 3">9006-11</strain>
    </source>
</reference>
<dbReference type="STRING" id="5627.A0A1C7LXP9"/>
<feature type="transmembrane region" description="Helical" evidence="1">
    <location>
        <begin position="12"/>
        <end position="36"/>
    </location>
</feature>
<dbReference type="Proteomes" id="UP000092993">
    <property type="component" value="Unassembled WGS sequence"/>
</dbReference>
<keyword evidence="1" id="KW-0812">Transmembrane</keyword>
<proteinExistence type="predicted"/>
<name>A0A1C7LXP9_GRIFR</name>
<accession>A0A1C7LXP9</accession>
<dbReference type="OrthoDB" id="2756378at2759"/>
<evidence type="ECO:0000313" key="2">
    <source>
        <dbReference type="EMBL" id="OBZ69451.1"/>
    </source>
</evidence>
<evidence type="ECO:0000256" key="1">
    <source>
        <dbReference type="SAM" id="Phobius"/>
    </source>
</evidence>
<sequence length="67" mass="7632">MPSPIKLDNTLGAAFLGNIFAAIFYGITSVQTFSYYKHNGKDSRYMKMMIFILWLGPQTIPRYDCAC</sequence>
<evidence type="ECO:0000313" key="3">
    <source>
        <dbReference type="Proteomes" id="UP000092993"/>
    </source>
</evidence>